<dbReference type="RefSeq" id="WP_143295963.1">
    <property type="nucleotide sequence ID" value="NZ_JAPIUZ010000005.1"/>
</dbReference>
<keyword evidence="1" id="KW-1133">Transmembrane helix</keyword>
<feature type="transmembrane region" description="Helical" evidence="1">
    <location>
        <begin position="34"/>
        <end position="55"/>
    </location>
</feature>
<keyword evidence="3" id="KW-1185">Reference proteome</keyword>
<proteinExistence type="predicted"/>
<evidence type="ECO:0000313" key="3">
    <source>
        <dbReference type="Proteomes" id="UP001301152"/>
    </source>
</evidence>
<feature type="transmembrane region" description="Helical" evidence="1">
    <location>
        <begin position="67"/>
        <end position="87"/>
    </location>
</feature>
<reference evidence="2 3" key="1">
    <citation type="submission" date="2022-11" db="EMBL/GenBank/DDBJ databases">
        <title>Genome sequencing of Acetobacter type strain.</title>
        <authorList>
            <person name="Heo J."/>
            <person name="Lee D."/>
            <person name="Han B.-H."/>
            <person name="Hong S.-B."/>
            <person name="Kwon S.-W."/>
        </authorList>
    </citation>
    <scope>NUCLEOTIDE SEQUENCE [LARGE SCALE GENOMIC DNA]</scope>
    <source>
        <strain evidence="2 3">KACC 21253</strain>
    </source>
</reference>
<gene>
    <name evidence="2" type="ORF">OQ497_10065</name>
</gene>
<sequence length="113" mass="12239">MPALSSSPAQHTPLTQNAHKLRKPAVRLMPWHRVLWLLCAGCLAWSAALSWADLLTAASRLNPAQGAMAITAFATAFIPALIVIGYGARMHKWGLWFLVLLSISGIVIKNLAL</sequence>
<comment type="caution">
    <text evidence="2">The sequence shown here is derived from an EMBL/GenBank/DDBJ whole genome shotgun (WGS) entry which is preliminary data.</text>
</comment>
<feature type="transmembrane region" description="Helical" evidence="1">
    <location>
        <begin position="93"/>
        <end position="112"/>
    </location>
</feature>
<name>A0ABT3QG92_9PROT</name>
<evidence type="ECO:0000313" key="2">
    <source>
        <dbReference type="EMBL" id="MCX2564303.1"/>
    </source>
</evidence>
<evidence type="ECO:0000256" key="1">
    <source>
        <dbReference type="SAM" id="Phobius"/>
    </source>
</evidence>
<keyword evidence="1" id="KW-0812">Transmembrane</keyword>
<keyword evidence="1" id="KW-0472">Membrane</keyword>
<organism evidence="2 3">
    <name type="scientific">Acetobacter thailandicus</name>
    <dbReference type="NCBI Taxonomy" id="1502842"/>
    <lineage>
        <taxon>Bacteria</taxon>
        <taxon>Pseudomonadati</taxon>
        <taxon>Pseudomonadota</taxon>
        <taxon>Alphaproteobacteria</taxon>
        <taxon>Acetobacterales</taxon>
        <taxon>Acetobacteraceae</taxon>
        <taxon>Acetobacter</taxon>
    </lineage>
</organism>
<dbReference type="EMBL" id="JAPIUZ010000005">
    <property type="protein sequence ID" value="MCX2564303.1"/>
    <property type="molecule type" value="Genomic_DNA"/>
</dbReference>
<protein>
    <submittedName>
        <fullName evidence="2">Uncharacterized protein</fullName>
    </submittedName>
</protein>
<dbReference type="Proteomes" id="UP001301152">
    <property type="component" value="Unassembled WGS sequence"/>
</dbReference>
<accession>A0ABT3QG92</accession>